<feature type="coiled-coil region" evidence="4">
    <location>
        <begin position="633"/>
        <end position="782"/>
    </location>
</feature>
<feature type="coiled-coil region" evidence="4">
    <location>
        <begin position="346"/>
        <end position="435"/>
    </location>
</feature>
<dbReference type="EMBL" id="DS113192">
    <property type="protein sequence ID" value="EAY21085.1"/>
    <property type="molecule type" value="Genomic_DNA"/>
</dbReference>
<evidence type="ECO:0000256" key="4">
    <source>
        <dbReference type="SAM" id="Coils"/>
    </source>
</evidence>
<proteinExistence type="inferred from homology"/>
<reference evidence="6" key="1">
    <citation type="submission" date="2006-10" db="EMBL/GenBank/DDBJ databases">
        <authorList>
            <person name="Amadeo P."/>
            <person name="Zhao Q."/>
            <person name="Wortman J."/>
            <person name="Fraser-Liggett C."/>
            <person name="Carlton J."/>
        </authorList>
    </citation>
    <scope>NUCLEOTIDE SEQUENCE</scope>
    <source>
        <strain evidence="6">G3</strain>
    </source>
</reference>
<dbReference type="RefSeq" id="XP_001582071.1">
    <property type="nucleotide sequence ID" value="XM_001582021.1"/>
</dbReference>
<feature type="coiled-coil region" evidence="4">
    <location>
        <begin position="195"/>
        <end position="296"/>
    </location>
</feature>
<gene>
    <name evidence="6" type="ORF">TVAG_282550</name>
</gene>
<dbReference type="VEuPathDB" id="TrichDB:TVAG_282550"/>
<dbReference type="PANTHER" id="PTHR45916">
    <property type="entry name" value="STRUCTURAL MAINTENANCE OF CHROMOSOMES PROTEIN 5"/>
    <property type="match status" value="1"/>
</dbReference>
<dbReference type="GO" id="GO:0016887">
    <property type="term" value="F:ATP hydrolysis activity"/>
    <property type="evidence" value="ECO:0007669"/>
    <property type="project" value="InterPro"/>
</dbReference>
<dbReference type="InParanoid" id="A2DEF8"/>
<dbReference type="STRING" id="5722.A2DEF8"/>
<evidence type="ECO:0000313" key="7">
    <source>
        <dbReference type="Proteomes" id="UP000001542"/>
    </source>
</evidence>
<comment type="similarity">
    <text evidence="1">Belongs to the SMC family. SMC5 subfamily.</text>
</comment>
<dbReference type="Proteomes" id="UP000001542">
    <property type="component" value="Unassembled WGS sequence"/>
</dbReference>
<dbReference type="PANTHER" id="PTHR45916:SF1">
    <property type="entry name" value="STRUCTURAL MAINTENANCE OF CHROMOSOMES PROTEIN 5"/>
    <property type="match status" value="1"/>
</dbReference>
<reference evidence="6" key="2">
    <citation type="journal article" date="2007" name="Science">
        <title>Draft genome sequence of the sexually transmitted pathogen Trichomonas vaginalis.</title>
        <authorList>
            <person name="Carlton J.M."/>
            <person name="Hirt R.P."/>
            <person name="Silva J.C."/>
            <person name="Delcher A.L."/>
            <person name="Schatz M."/>
            <person name="Zhao Q."/>
            <person name="Wortman J.R."/>
            <person name="Bidwell S.L."/>
            <person name="Alsmark U.C.M."/>
            <person name="Besteiro S."/>
            <person name="Sicheritz-Ponten T."/>
            <person name="Noel C.J."/>
            <person name="Dacks J.B."/>
            <person name="Foster P.G."/>
            <person name="Simillion C."/>
            <person name="Van de Peer Y."/>
            <person name="Miranda-Saavedra D."/>
            <person name="Barton G.J."/>
            <person name="Westrop G.D."/>
            <person name="Mueller S."/>
            <person name="Dessi D."/>
            <person name="Fiori P.L."/>
            <person name="Ren Q."/>
            <person name="Paulsen I."/>
            <person name="Zhang H."/>
            <person name="Bastida-Corcuera F.D."/>
            <person name="Simoes-Barbosa A."/>
            <person name="Brown M.T."/>
            <person name="Hayes R.D."/>
            <person name="Mukherjee M."/>
            <person name="Okumura C.Y."/>
            <person name="Schneider R."/>
            <person name="Smith A.J."/>
            <person name="Vanacova S."/>
            <person name="Villalvazo M."/>
            <person name="Haas B.J."/>
            <person name="Pertea M."/>
            <person name="Feldblyum T.V."/>
            <person name="Utterback T.R."/>
            <person name="Shu C.L."/>
            <person name="Osoegawa K."/>
            <person name="de Jong P.J."/>
            <person name="Hrdy I."/>
            <person name="Horvathova L."/>
            <person name="Zubacova Z."/>
            <person name="Dolezal P."/>
            <person name="Malik S.B."/>
            <person name="Logsdon J.M. Jr."/>
            <person name="Henze K."/>
            <person name="Gupta A."/>
            <person name="Wang C.C."/>
            <person name="Dunne R.L."/>
            <person name="Upcroft J.A."/>
            <person name="Upcroft P."/>
            <person name="White O."/>
            <person name="Salzberg S.L."/>
            <person name="Tang P."/>
            <person name="Chiu C.-H."/>
            <person name="Lee Y.-S."/>
            <person name="Embley T.M."/>
            <person name="Coombs G.H."/>
            <person name="Mottram J.C."/>
            <person name="Tachezy J."/>
            <person name="Fraser-Liggett C.M."/>
            <person name="Johnson P.J."/>
        </authorList>
    </citation>
    <scope>NUCLEOTIDE SEQUENCE [LARGE SCALE GENOMIC DNA]</scope>
    <source>
        <strain evidence="6">G3</strain>
    </source>
</reference>
<dbReference type="Gene3D" id="3.40.50.300">
    <property type="entry name" value="P-loop containing nucleotide triphosphate hydrolases"/>
    <property type="match status" value="2"/>
</dbReference>
<dbReference type="eggNOG" id="KOG0979">
    <property type="taxonomic scope" value="Eukaryota"/>
</dbReference>
<dbReference type="InterPro" id="IPR038729">
    <property type="entry name" value="Rad50/SbcC_AAA"/>
</dbReference>
<dbReference type="SMR" id="A2DEF8"/>
<dbReference type="Pfam" id="PF13476">
    <property type="entry name" value="AAA_23"/>
    <property type="match status" value="1"/>
</dbReference>
<dbReference type="OMA" id="RFWTSQP"/>
<dbReference type="SUPFAM" id="SSF52540">
    <property type="entry name" value="P-loop containing nucleoside triphosphate hydrolases"/>
    <property type="match status" value="2"/>
</dbReference>
<dbReference type="AlphaFoldDB" id="A2DEF8"/>
<organism evidence="6 7">
    <name type="scientific">Trichomonas vaginalis (strain ATCC PRA-98 / G3)</name>
    <dbReference type="NCBI Taxonomy" id="412133"/>
    <lineage>
        <taxon>Eukaryota</taxon>
        <taxon>Metamonada</taxon>
        <taxon>Parabasalia</taxon>
        <taxon>Trichomonadida</taxon>
        <taxon>Trichomonadidae</taxon>
        <taxon>Trichomonas</taxon>
    </lineage>
</organism>
<name>A2DEF8_TRIV3</name>
<dbReference type="KEGG" id="tva:5466634"/>
<feature type="domain" description="Rad50/SbcC-type AAA" evidence="5">
    <location>
        <begin position="32"/>
        <end position="247"/>
    </location>
</feature>
<evidence type="ECO:0000256" key="1">
    <source>
        <dbReference type="ARBA" id="ARBA00010171"/>
    </source>
</evidence>
<dbReference type="InterPro" id="IPR027417">
    <property type="entry name" value="P-loop_NTPase"/>
</dbReference>
<evidence type="ECO:0000256" key="3">
    <source>
        <dbReference type="ARBA" id="ARBA00023054"/>
    </source>
</evidence>
<dbReference type="OrthoDB" id="10254973at2759"/>
<dbReference type="VEuPathDB" id="TrichDB:TVAGG3_0028770"/>
<protein>
    <recommendedName>
        <fullName evidence="2">Structural maintenance of chromosomes protein 5</fullName>
    </recommendedName>
</protein>
<evidence type="ECO:0000256" key="2">
    <source>
        <dbReference type="ARBA" id="ARBA00018687"/>
    </source>
</evidence>
<accession>A2DEF8</accession>
<dbReference type="GO" id="GO:0003697">
    <property type="term" value="F:single-stranded DNA binding"/>
    <property type="evidence" value="ECO:0000318"/>
    <property type="project" value="GO_Central"/>
</dbReference>
<dbReference type="GO" id="GO:0000724">
    <property type="term" value="P:double-strand break repair via homologous recombination"/>
    <property type="evidence" value="ECO:0000318"/>
    <property type="project" value="GO_Central"/>
</dbReference>
<dbReference type="GO" id="GO:0030915">
    <property type="term" value="C:Smc5-Smc6 complex"/>
    <property type="evidence" value="ECO:0000318"/>
    <property type="project" value="GO_Central"/>
</dbReference>
<evidence type="ECO:0000313" key="6">
    <source>
        <dbReference type="EMBL" id="EAY21085.1"/>
    </source>
</evidence>
<dbReference type="GO" id="GO:0005634">
    <property type="term" value="C:nucleus"/>
    <property type="evidence" value="ECO:0000318"/>
    <property type="project" value="GO_Central"/>
</dbReference>
<keyword evidence="7" id="KW-1185">Reference proteome</keyword>
<keyword evidence="3 4" id="KW-0175">Coiled coil</keyword>
<sequence>MSSRTLQSPIREKLKLEEPIYGDKHALGSILKIKLKNFMAFDKITVCPGPGTNLILGTNGSGKSSIIAAIGICFGASPAMINNSSKLSNFIRAGCETAKIRIILKADPLITILCTLEKSATKPTWRYRQKKQTFKELSPVDLQKLMETLKIHVDNICMYLPQERVKEFAALKPKELLDTTLTIISPDLAAEKLKIQKSMDDVSKKREALADLEENYNRYKTIVEQKSNDVSRLDKREKTEQQIQEVEFRIKMVNAEETQIQYHALKKTLRENQVVIQDLENTKKDLCKQLETCKTNLQIVSDYKTVAEREFKNMQSKVIDYQNYFTNMTGKKREAANKLRVSQEMLAQKSENMKQISDNIKKIQDEAIPEEEKRLLAERAKELKEKLHSYKTALTEKKQLIEEEMKVIKECNNEISNIKSKLSQLKNQKNQIIDKIIEKHHREDIKTLCDFISQNKTHFKGEVYGPAISEINFPDPYYAKYFFDAVDPNFQFAFICEHPDDQDELMAFCKQYKLSQITLVRVTEDKRPPFNRSPEFARLGFNHWLSEVYDAPDLVKKFFNVLGWLDRNPCSDQEISCEPQDLFHLGVRRYFIQGYVYRIYSSRYHQGAISTFIKAVKPSYLWTGVNSSSAINSQLLRANIEKCEERKQIAENQKKDLDRELNTLNDECGKIQSELQSIVSRLNTARNSKEKLKKAQETIERLQNELEDIMEKPRMYKDKLKKLNDALADQLMKLYEVLRQMKDQIFHIDKRTAELEKLEAQKDDLERRYRESVLKYQQANNQYTNDCQKYMQLKEIIKELRQERKVSFTQEQRENINNLPSDLEQLLSMRSELKTRLSAIQSIRPEIRQEYEDAKKKLDAADTEKSTLVGKIEILAAKNLENQQIWQRSANDILKPLGATFKKMMTECGFNGNVRLSAEREKMDMSFQIDLMVSFKKDTEMTALSSTRQSGGEKSVATLLYLLALQSCTPFPFRVIDEINQGMDEENEVATFTHAMNCAMGQGNDTQYFLVSPKLHENLHIPEEVTVLLVLSGPWIQEKLDKPVLLRRYSEKE</sequence>
<evidence type="ECO:0000259" key="5">
    <source>
        <dbReference type="Pfam" id="PF13476"/>
    </source>
</evidence>